<dbReference type="Proteomes" id="UP000295122">
    <property type="component" value="Unassembled WGS sequence"/>
</dbReference>
<proteinExistence type="predicted"/>
<dbReference type="AlphaFoldDB" id="A0A4R7BMG5"/>
<evidence type="ECO:0000256" key="1">
    <source>
        <dbReference type="SAM" id="MobiDB-lite"/>
    </source>
</evidence>
<feature type="compositionally biased region" description="Basic and acidic residues" evidence="1">
    <location>
        <begin position="11"/>
        <end position="27"/>
    </location>
</feature>
<protein>
    <submittedName>
        <fullName evidence="2">Uncharacterized protein</fullName>
    </submittedName>
</protein>
<sequence length="111" mass="11818">MPRGTTKVRATGREDSSSGRGRSDRTIEGAGGVEAEVLKKAAASGLLDDKGSRITGRVSKALVEKAKLRTGIQENTRLIEFALANLALEDGFAETFKSLKATVDPRIKLGF</sequence>
<dbReference type="RefSeq" id="WP_245513374.1">
    <property type="nucleotide sequence ID" value="NZ_SNZR01000017.1"/>
</dbReference>
<comment type="caution">
    <text evidence="2">The sequence shown here is derived from an EMBL/GenBank/DDBJ whole genome shotgun (WGS) entry which is preliminary data.</text>
</comment>
<gene>
    <name evidence="2" type="ORF">EV668_4597</name>
</gene>
<organism evidence="2 3">
    <name type="scientific">Enterovirga rhinocerotis</name>
    <dbReference type="NCBI Taxonomy" id="1339210"/>
    <lineage>
        <taxon>Bacteria</taxon>
        <taxon>Pseudomonadati</taxon>
        <taxon>Pseudomonadota</taxon>
        <taxon>Alphaproteobacteria</taxon>
        <taxon>Hyphomicrobiales</taxon>
        <taxon>Methylobacteriaceae</taxon>
        <taxon>Enterovirga</taxon>
    </lineage>
</organism>
<evidence type="ECO:0000313" key="3">
    <source>
        <dbReference type="Proteomes" id="UP000295122"/>
    </source>
</evidence>
<accession>A0A4R7BMG5</accession>
<evidence type="ECO:0000313" key="2">
    <source>
        <dbReference type="EMBL" id="TDR85475.1"/>
    </source>
</evidence>
<reference evidence="2 3" key="1">
    <citation type="submission" date="2019-03" db="EMBL/GenBank/DDBJ databases">
        <title>Genomic Encyclopedia of Type Strains, Phase IV (KMG-IV): sequencing the most valuable type-strain genomes for metagenomic binning, comparative biology and taxonomic classification.</title>
        <authorList>
            <person name="Goeker M."/>
        </authorList>
    </citation>
    <scope>NUCLEOTIDE SEQUENCE [LARGE SCALE GENOMIC DNA]</scope>
    <source>
        <strain evidence="2 3">DSM 25903</strain>
    </source>
</reference>
<name>A0A4R7BMG5_9HYPH</name>
<feature type="region of interest" description="Disordered" evidence="1">
    <location>
        <begin position="1"/>
        <end position="29"/>
    </location>
</feature>
<keyword evidence="3" id="KW-1185">Reference proteome</keyword>
<dbReference type="EMBL" id="SNZR01000017">
    <property type="protein sequence ID" value="TDR85475.1"/>
    <property type="molecule type" value="Genomic_DNA"/>
</dbReference>